<proteinExistence type="predicted"/>
<keyword evidence="3" id="KW-1185">Reference proteome</keyword>
<dbReference type="EMBL" id="NBUC01000067">
    <property type="protein sequence ID" value="PLU03955.1"/>
    <property type="molecule type" value="Genomic_DNA"/>
</dbReference>
<feature type="region of interest" description="Disordered" evidence="1">
    <location>
        <begin position="1"/>
        <end position="70"/>
    </location>
</feature>
<evidence type="ECO:0000313" key="2">
    <source>
        <dbReference type="EMBL" id="PLU03955.1"/>
    </source>
</evidence>
<name>A0ABX4TP67_9HYPH</name>
<sequence length="70" mass="7618">MPALSDLHIGQPGAPQISGRGDLDRPPASRAARIDAAEERRPIIRPDDCRPAGALPRGDIDRRRIVDERG</sequence>
<feature type="compositionally biased region" description="Basic and acidic residues" evidence="1">
    <location>
        <begin position="58"/>
        <end position="70"/>
    </location>
</feature>
<gene>
    <name evidence="2" type="ORF">BMJ33_13790</name>
</gene>
<accession>A0ABX4TP67</accession>
<dbReference type="Proteomes" id="UP001190825">
    <property type="component" value="Unassembled WGS sequence"/>
</dbReference>
<organism evidence="2 3">
    <name type="scientific">Sinorhizobium medicae</name>
    <dbReference type="NCBI Taxonomy" id="110321"/>
    <lineage>
        <taxon>Bacteria</taxon>
        <taxon>Pseudomonadati</taxon>
        <taxon>Pseudomonadota</taxon>
        <taxon>Alphaproteobacteria</taxon>
        <taxon>Hyphomicrobiales</taxon>
        <taxon>Rhizobiaceae</taxon>
        <taxon>Sinorhizobium/Ensifer group</taxon>
        <taxon>Sinorhizobium</taxon>
    </lineage>
</organism>
<evidence type="ECO:0000313" key="3">
    <source>
        <dbReference type="Proteomes" id="UP001190825"/>
    </source>
</evidence>
<evidence type="ECO:0000256" key="1">
    <source>
        <dbReference type="SAM" id="MobiDB-lite"/>
    </source>
</evidence>
<feature type="compositionally biased region" description="Basic and acidic residues" evidence="1">
    <location>
        <begin position="21"/>
        <end position="50"/>
    </location>
</feature>
<dbReference type="RefSeq" id="WP_028054340.1">
    <property type="nucleotide sequence ID" value="NZ_RPJJ01000002.1"/>
</dbReference>
<protein>
    <submittedName>
        <fullName evidence="2">Uncharacterized protein</fullName>
    </submittedName>
</protein>
<reference evidence="2 3" key="1">
    <citation type="journal article" date="2018" name="FEMS Microbiol. Ecol.">
        <title>Co-invading symbiotic mutualists of Medicago polymorpha retain high ancestral diversity and contain diverse accessory genomes.</title>
        <authorList>
            <person name="Porter S.S."/>
            <person name="Faber-Hammond J.J."/>
            <person name="Friesen M.L."/>
        </authorList>
    </citation>
    <scope>NUCLEOTIDE SEQUENCE [LARGE SCALE GENOMIC DNA]</scope>
    <source>
        <strain evidence="2 3">Str16</strain>
    </source>
</reference>
<comment type="caution">
    <text evidence="2">The sequence shown here is derived from an EMBL/GenBank/DDBJ whole genome shotgun (WGS) entry which is preliminary data.</text>
</comment>